<reference evidence="1 2" key="2">
    <citation type="journal article" date="2022" name="Mar. Drugs">
        <title>Bioassay-Guided Fractionation Leads to the Detection of Cholic Acid Generated by the Rare Thalassomonas sp.</title>
        <authorList>
            <person name="Pheiffer F."/>
            <person name="Schneider Y.K."/>
            <person name="Hansen E.H."/>
            <person name="Andersen J.H."/>
            <person name="Isaksson J."/>
            <person name="Busche T."/>
            <person name="R C."/>
            <person name="Kalinowski J."/>
            <person name="Zyl L.V."/>
            <person name="Trindade M."/>
        </authorList>
    </citation>
    <scope>NUCLEOTIDE SEQUENCE [LARGE SCALE GENOMIC DNA]</scope>
    <source>
        <strain evidence="1 2">A5K-106</strain>
    </source>
</reference>
<name>A0AAE9YX84_9GAMM</name>
<evidence type="ECO:0000313" key="2">
    <source>
        <dbReference type="Proteomes" id="UP000032568"/>
    </source>
</evidence>
<organism evidence="1 2">
    <name type="scientific">Thalassomonas actiniarum</name>
    <dbReference type="NCBI Taxonomy" id="485447"/>
    <lineage>
        <taxon>Bacteria</taxon>
        <taxon>Pseudomonadati</taxon>
        <taxon>Pseudomonadota</taxon>
        <taxon>Gammaproteobacteria</taxon>
        <taxon>Alteromonadales</taxon>
        <taxon>Colwelliaceae</taxon>
        <taxon>Thalassomonas</taxon>
    </lineage>
</organism>
<evidence type="ECO:0000313" key="1">
    <source>
        <dbReference type="EMBL" id="WDE02075.1"/>
    </source>
</evidence>
<dbReference type="AlphaFoldDB" id="A0AAE9YX84"/>
<proteinExistence type="predicted"/>
<reference evidence="1 2" key="1">
    <citation type="journal article" date="2015" name="Genome Announc.">
        <title>Draft Genome Sequences of Marine Isolates of Thalassomonas viridans and Thalassomonas actiniarum.</title>
        <authorList>
            <person name="Olonade I."/>
            <person name="van Zyl L.J."/>
            <person name="Trindade M."/>
        </authorList>
    </citation>
    <scope>NUCLEOTIDE SEQUENCE [LARGE SCALE GENOMIC DNA]</scope>
    <source>
        <strain evidence="1 2">A5K-106</strain>
    </source>
</reference>
<sequence length="68" mass="7574">MAGGLTPLNIHCQLHRHYSMPKTPFENFLGNLSLHSIIKPFISFDFAIKGVEENKGTALTKAYFPLLG</sequence>
<dbReference type="Proteomes" id="UP000032568">
    <property type="component" value="Chromosome"/>
</dbReference>
<gene>
    <name evidence="1" type="ORF">SG35_025720</name>
</gene>
<dbReference type="RefSeq" id="WP_152646629.1">
    <property type="nucleotide sequence ID" value="NZ_CP059735.1"/>
</dbReference>
<protein>
    <submittedName>
        <fullName evidence="1">Uncharacterized protein</fullName>
    </submittedName>
</protein>
<accession>A0AAE9YX84</accession>
<dbReference type="KEGG" id="tact:SG35_025720"/>
<keyword evidence="2" id="KW-1185">Reference proteome</keyword>
<dbReference type="EMBL" id="CP059735">
    <property type="protein sequence ID" value="WDE02075.1"/>
    <property type="molecule type" value="Genomic_DNA"/>
</dbReference>